<organism evidence="2 3">
    <name type="scientific">Flavobacterium endophyticum</name>
    <dbReference type="NCBI Taxonomy" id="1540163"/>
    <lineage>
        <taxon>Bacteria</taxon>
        <taxon>Pseudomonadati</taxon>
        <taxon>Bacteroidota</taxon>
        <taxon>Flavobacteriia</taxon>
        <taxon>Flavobacteriales</taxon>
        <taxon>Flavobacteriaceae</taxon>
        <taxon>Flavobacterium</taxon>
    </lineage>
</organism>
<evidence type="ECO:0000313" key="3">
    <source>
        <dbReference type="Proteomes" id="UP000277579"/>
    </source>
</evidence>
<feature type="chain" id="PRO_5019787004" evidence="1">
    <location>
        <begin position="22"/>
        <end position="297"/>
    </location>
</feature>
<proteinExistence type="predicted"/>
<dbReference type="RefSeq" id="WP_121377219.1">
    <property type="nucleotide sequence ID" value="NZ_RBLC01000004.1"/>
</dbReference>
<sequence length="297" mass="31350">MSKLKFLAAFALIFTAFNFTSCDNEPLDSAIDPNEGGETEEALFKADFDGQTFSTTTTMAYISGGSIIIGAYRSNGENFSMILDGTVAGTYPANDNLITYTPPGSEYGFIGSHPTDENADTGSVIITSINTTDRTISGTFTFTGYWSDESTTVAPKTFSNGVFTNIPYTTTNPTGDTFDATLNSLPFNDTDILTSEISVGGQDFISVAAENNAGQSITVSMRSNLTAGTYTITGNIATDVVQVNFKPESASFGTPATSGSVTIIEKTATRIKGTFTGTVVIGAVTYQITNGAFDVEY</sequence>
<dbReference type="EMBL" id="RBLC01000004">
    <property type="protein sequence ID" value="RKS20566.1"/>
    <property type="molecule type" value="Genomic_DNA"/>
</dbReference>
<comment type="caution">
    <text evidence="2">The sequence shown here is derived from an EMBL/GenBank/DDBJ whole genome shotgun (WGS) entry which is preliminary data.</text>
</comment>
<name>A0A495M3E5_9FLAO</name>
<dbReference type="InterPro" id="IPR046219">
    <property type="entry name" value="DUF6252"/>
</dbReference>
<dbReference type="Pfam" id="PF19765">
    <property type="entry name" value="DUF6252"/>
    <property type="match status" value="1"/>
</dbReference>
<gene>
    <name evidence="2" type="ORF">CLV94_2945</name>
</gene>
<reference evidence="2 3" key="1">
    <citation type="submission" date="2018-10" db="EMBL/GenBank/DDBJ databases">
        <title>Genomic Encyclopedia of Archaeal and Bacterial Type Strains, Phase II (KMG-II): from individual species to whole genera.</title>
        <authorList>
            <person name="Goeker M."/>
        </authorList>
    </citation>
    <scope>NUCLEOTIDE SEQUENCE [LARGE SCALE GENOMIC DNA]</scope>
    <source>
        <strain evidence="2 3">DSM 29537</strain>
    </source>
</reference>
<evidence type="ECO:0000313" key="2">
    <source>
        <dbReference type="EMBL" id="RKS20566.1"/>
    </source>
</evidence>
<dbReference type="OrthoDB" id="1399177at2"/>
<accession>A0A495M3E5</accession>
<feature type="signal peptide" evidence="1">
    <location>
        <begin position="1"/>
        <end position="21"/>
    </location>
</feature>
<dbReference type="Proteomes" id="UP000277579">
    <property type="component" value="Unassembled WGS sequence"/>
</dbReference>
<keyword evidence="3" id="KW-1185">Reference proteome</keyword>
<evidence type="ECO:0000256" key="1">
    <source>
        <dbReference type="SAM" id="SignalP"/>
    </source>
</evidence>
<keyword evidence="1" id="KW-0732">Signal</keyword>
<protein>
    <submittedName>
        <fullName evidence="2">Uncharacterized protein</fullName>
    </submittedName>
</protein>
<dbReference type="AlphaFoldDB" id="A0A495M3E5"/>